<keyword evidence="2" id="KW-1133">Transmembrane helix</keyword>
<evidence type="ECO:0000256" key="1">
    <source>
        <dbReference type="SAM" id="MobiDB-lite"/>
    </source>
</evidence>
<dbReference type="InterPro" id="IPR004158">
    <property type="entry name" value="DUF247_pln"/>
</dbReference>
<dbReference type="PANTHER" id="PTHR31549:SF306">
    <property type="entry name" value="DUF247 DOMAIN PROTEIN"/>
    <property type="match status" value="1"/>
</dbReference>
<dbReference type="AlphaFoldDB" id="A0AAE1IQ36"/>
<gene>
    <name evidence="3" type="ORF">QN277_010558</name>
</gene>
<feature type="transmembrane region" description="Helical" evidence="2">
    <location>
        <begin position="467"/>
        <end position="488"/>
    </location>
</feature>
<keyword evidence="2" id="KW-0812">Transmembrane</keyword>
<reference evidence="3" key="1">
    <citation type="submission" date="2023-10" db="EMBL/GenBank/DDBJ databases">
        <title>Chromosome-level genome of the transformable northern wattle, Acacia crassicarpa.</title>
        <authorList>
            <person name="Massaro I."/>
            <person name="Sinha N.R."/>
            <person name="Poethig S."/>
            <person name="Leichty A.R."/>
        </authorList>
    </citation>
    <scope>NUCLEOTIDE SEQUENCE</scope>
    <source>
        <strain evidence="3">Acra3RX</strain>
        <tissue evidence="3">Leaf</tissue>
    </source>
</reference>
<name>A0AAE1IQ36_9FABA</name>
<evidence type="ECO:0000256" key="2">
    <source>
        <dbReference type="SAM" id="Phobius"/>
    </source>
</evidence>
<dbReference type="Proteomes" id="UP001293593">
    <property type="component" value="Unassembled WGS sequence"/>
</dbReference>
<comment type="caution">
    <text evidence="3">The sequence shown here is derived from an EMBL/GenBank/DDBJ whole genome shotgun (WGS) entry which is preliminary data.</text>
</comment>
<evidence type="ECO:0000313" key="4">
    <source>
        <dbReference type="Proteomes" id="UP001293593"/>
    </source>
</evidence>
<protein>
    <submittedName>
        <fullName evidence="3">Uncharacterized protein</fullName>
    </submittedName>
</protein>
<keyword evidence="2" id="KW-0472">Membrane</keyword>
<dbReference type="PANTHER" id="PTHR31549">
    <property type="entry name" value="PROTEIN, PUTATIVE (DUF247)-RELATED-RELATED"/>
    <property type="match status" value="1"/>
</dbReference>
<dbReference type="EMBL" id="JAWXYG010000016">
    <property type="protein sequence ID" value="KAK4253228.1"/>
    <property type="molecule type" value="Genomic_DNA"/>
</dbReference>
<organism evidence="3 4">
    <name type="scientific">Acacia crassicarpa</name>
    <name type="common">northern wattle</name>
    <dbReference type="NCBI Taxonomy" id="499986"/>
    <lineage>
        <taxon>Eukaryota</taxon>
        <taxon>Viridiplantae</taxon>
        <taxon>Streptophyta</taxon>
        <taxon>Embryophyta</taxon>
        <taxon>Tracheophyta</taxon>
        <taxon>Spermatophyta</taxon>
        <taxon>Magnoliopsida</taxon>
        <taxon>eudicotyledons</taxon>
        <taxon>Gunneridae</taxon>
        <taxon>Pentapetalae</taxon>
        <taxon>rosids</taxon>
        <taxon>fabids</taxon>
        <taxon>Fabales</taxon>
        <taxon>Fabaceae</taxon>
        <taxon>Caesalpinioideae</taxon>
        <taxon>mimosoid clade</taxon>
        <taxon>Acacieae</taxon>
        <taxon>Acacia</taxon>
    </lineage>
</organism>
<dbReference type="Pfam" id="PF03140">
    <property type="entry name" value="DUF247"/>
    <property type="match status" value="1"/>
</dbReference>
<feature type="region of interest" description="Disordered" evidence="1">
    <location>
        <begin position="49"/>
        <end position="95"/>
    </location>
</feature>
<feature type="compositionally biased region" description="Acidic residues" evidence="1">
    <location>
        <begin position="70"/>
        <end position="88"/>
    </location>
</feature>
<keyword evidence="4" id="KW-1185">Reference proteome</keyword>
<sequence length="492" mass="56615">MIPREDPTPDHNEFRVSQCDNVLIKYQQHKKKVINVYCNTPNDSLFSGEDPRPNYFLSLGEDTSPNDNLPPEEDPSPNDDLPPEEDPGPNDNVFRSTRRNGVINFYCTMMKTIESLIRASYGIPIHMGTEEFARNMFLDACFLLELLLRLIEDPNIPSDLGYIDDDKKMSRLLTDLMLLENQVPFVLLKILSKNLLSKAKEQELASLVKLCQDGKLSAQKLESLFRCNVSMAVFPIDVCHFLHLIHLCFPDPYQHRDIVGHHPLQLRRCARKLQALGITIRARDYGANVNRTGPVASALSEFMDKFEFEIEFDELTRQLIIPTLHIKEATEVRWRNFIAWEQIGGLIGVGYKFTSYAYFFKGLVCSVHDVQLLREAEVIKTPKEAKDEDLLIMFQSIATGAEQMDGRYNREYEQLNEANVKGVARWCVLILRMAGHYWRCFQEWFQRESISMLRGFVRTYLGTHWKFIGVVSGLALLVLAVMQTIYAARSPH</sequence>
<evidence type="ECO:0000313" key="3">
    <source>
        <dbReference type="EMBL" id="KAK4253228.1"/>
    </source>
</evidence>
<accession>A0AAE1IQ36</accession>
<proteinExistence type="predicted"/>